<dbReference type="InterPro" id="IPR020846">
    <property type="entry name" value="MFS_dom"/>
</dbReference>
<keyword evidence="5 10" id="KW-1133">Transmembrane helix</keyword>
<dbReference type="Pfam" id="PF00083">
    <property type="entry name" value="Sugar_tr"/>
    <property type="match status" value="1"/>
</dbReference>
<dbReference type="PROSITE" id="PS50850">
    <property type="entry name" value="MFS"/>
    <property type="match status" value="1"/>
</dbReference>
<feature type="transmembrane region" description="Helical" evidence="10">
    <location>
        <begin position="152"/>
        <end position="170"/>
    </location>
</feature>
<evidence type="ECO:0000313" key="13">
    <source>
        <dbReference type="Proteomes" id="UP001218188"/>
    </source>
</evidence>
<name>A0AAD6S931_9AGAR</name>
<protein>
    <submittedName>
        <fullName evidence="12">Sugar transporter-like protein</fullName>
    </submittedName>
</protein>
<evidence type="ECO:0000256" key="6">
    <source>
        <dbReference type="ARBA" id="ARBA00023136"/>
    </source>
</evidence>
<dbReference type="InterPro" id="IPR036259">
    <property type="entry name" value="MFS_trans_sf"/>
</dbReference>
<dbReference type="NCBIfam" id="TIGR00879">
    <property type="entry name" value="SP"/>
    <property type="match status" value="1"/>
</dbReference>
<evidence type="ECO:0000256" key="1">
    <source>
        <dbReference type="ARBA" id="ARBA00004141"/>
    </source>
</evidence>
<feature type="transmembrane region" description="Helical" evidence="10">
    <location>
        <begin position="182"/>
        <end position="202"/>
    </location>
</feature>
<dbReference type="PRINTS" id="PR00171">
    <property type="entry name" value="SUGRTRNSPORT"/>
</dbReference>
<feature type="compositionally biased region" description="Basic and acidic residues" evidence="9">
    <location>
        <begin position="1"/>
        <end position="11"/>
    </location>
</feature>
<feature type="transmembrane region" description="Helical" evidence="10">
    <location>
        <begin position="496"/>
        <end position="519"/>
    </location>
</feature>
<comment type="subcellular location">
    <subcellularLocation>
        <location evidence="1">Membrane</location>
        <topology evidence="1">Multi-pass membrane protein</topology>
    </subcellularLocation>
</comment>
<feature type="transmembrane region" description="Helical" evidence="10">
    <location>
        <begin position="367"/>
        <end position="386"/>
    </location>
</feature>
<feature type="transmembrane region" description="Helical" evidence="10">
    <location>
        <begin position="525"/>
        <end position="546"/>
    </location>
</feature>
<comment type="caution">
    <text evidence="12">The sequence shown here is derived from an EMBL/GenBank/DDBJ whole genome shotgun (WGS) entry which is preliminary data.</text>
</comment>
<dbReference type="EMBL" id="JARJCM010000188">
    <property type="protein sequence ID" value="KAJ7023446.1"/>
    <property type="molecule type" value="Genomic_DNA"/>
</dbReference>
<comment type="catalytic activity">
    <reaction evidence="7">
        <text>myo-inositol(out) + H(+)(out) = myo-inositol(in) + H(+)(in)</text>
        <dbReference type="Rhea" id="RHEA:60364"/>
        <dbReference type="ChEBI" id="CHEBI:15378"/>
        <dbReference type="ChEBI" id="CHEBI:17268"/>
    </reaction>
</comment>
<evidence type="ECO:0000256" key="7">
    <source>
        <dbReference type="ARBA" id="ARBA00049119"/>
    </source>
</evidence>
<keyword evidence="12" id="KW-0762">Sugar transport</keyword>
<dbReference type="PANTHER" id="PTHR48020">
    <property type="entry name" value="PROTON MYO-INOSITOL COTRANSPORTER"/>
    <property type="match status" value="1"/>
</dbReference>
<dbReference type="GO" id="GO:0015791">
    <property type="term" value="P:polyol transmembrane transport"/>
    <property type="evidence" value="ECO:0007669"/>
    <property type="project" value="UniProtKB-ARBA"/>
</dbReference>
<evidence type="ECO:0000313" key="12">
    <source>
        <dbReference type="EMBL" id="KAJ7023446.1"/>
    </source>
</evidence>
<feature type="transmembrane region" description="Helical" evidence="10">
    <location>
        <begin position="208"/>
        <end position="228"/>
    </location>
</feature>
<accession>A0AAD6S931</accession>
<sequence length="617" mass="68585">MSDIKNDHTNEKSAQPEMLESSTGGGKAVALNIVENPLRKHDKTRVMADAEAFCASHGLEEYSGLFTHAALVARDPHRFEDIDEITDEEKTHLAFERDNRWALSGWLWYSSIVCAVGAAVQGWDQTGSNAANLSFPKEFGIDSPTGSDPWKVGAINSIIFLVGGGIGCWFSDPVNSLFGRRGEIFISGLILLVTPIGTGLAQSWQGMFAARFVLGIGLGMKNATVAVYSSEMAPARIRGALVMFWQLWVTFGIFLGYAANLAVKDTGKIAWRLQIGSAFIPAVPLVLGIWFCPESPKWLMKKGRYPAAMQSYLKLRQQPIIAARDLYYSHVLYEEELLMARGTNYFERFRDLFTVPRIRRATWASGMVMLSQQMCGINIIGFYSSTIFVDGGFSPTQALYASLGFGALNFVFAVPALFLIDSFGRRSLLLFGFPMMFLFLLAAGLSFLIPDSESQTRTGIIALFVYIFTIFYSFTEGPVAFQYSAEVFPTVHREQGMAWAVSINLFFAGVLGLTFPPMVAAMGQIGAFCFYAGLNLIAFVGLFLLVPETKLYTLEELDQVFSVTHKTFIGHQFKLWLPYFIKRYIFLNKNAQEPVALIARADEVESRPRSVDEKTDL</sequence>
<keyword evidence="4 10" id="KW-0812">Transmembrane</keyword>
<reference evidence="12" key="1">
    <citation type="submission" date="2023-03" db="EMBL/GenBank/DDBJ databases">
        <title>Massive genome expansion in bonnet fungi (Mycena s.s.) driven by repeated elements and novel gene families across ecological guilds.</title>
        <authorList>
            <consortium name="Lawrence Berkeley National Laboratory"/>
            <person name="Harder C.B."/>
            <person name="Miyauchi S."/>
            <person name="Viragh M."/>
            <person name="Kuo A."/>
            <person name="Thoen E."/>
            <person name="Andreopoulos B."/>
            <person name="Lu D."/>
            <person name="Skrede I."/>
            <person name="Drula E."/>
            <person name="Henrissat B."/>
            <person name="Morin E."/>
            <person name="Kohler A."/>
            <person name="Barry K."/>
            <person name="LaButti K."/>
            <person name="Morin E."/>
            <person name="Salamov A."/>
            <person name="Lipzen A."/>
            <person name="Mereny Z."/>
            <person name="Hegedus B."/>
            <person name="Baldrian P."/>
            <person name="Stursova M."/>
            <person name="Weitz H."/>
            <person name="Taylor A."/>
            <person name="Grigoriev I.V."/>
            <person name="Nagy L.G."/>
            <person name="Martin F."/>
            <person name="Kauserud H."/>
        </authorList>
    </citation>
    <scope>NUCLEOTIDE SEQUENCE</scope>
    <source>
        <strain evidence="12">CBHHK200</strain>
    </source>
</reference>
<feature type="domain" description="Major facilitator superfamily (MFS) profile" evidence="11">
    <location>
        <begin position="110"/>
        <end position="550"/>
    </location>
</feature>
<dbReference type="PANTHER" id="PTHR48020:SF13">
    <property type="entry name" value="MAJOR FACILITATOR SUPERFAMILY (MFS) PROFILE DOMAIN-CONTAINING PROTEIN"/>
    <property type="match status" value="1"/>
</dbReference>
<evidence type="ECO:0000256" key="2">
    <source>
        <dbReference type="ARBA" id="ARBA00010992"/>
    </source>
</evidence>
<dbReference type="Gene3D" id="1.20.1250.20">
    <property type="entry name" value="MFS general substrate transporter like domains"/>
    <property type="match status" value="1"/>
</dbReference>
<feature type="transmembrane region" description="Helical" evidence="10">
    <location>
        <begin position="427"/>
        <end position="449"/>
    </location>
</feature>
<evidence type="ECO:0000256" key="8">
    <source>
        <dbReference type="RuleBase" id="RU003346"/>
    </source>
</evidence>
<dbReference type="InterPro" id="IPR050814">
    <property type="entry name" value="Myo-inositol_Transporter"/>
</dbReference>
<feature type="transmembrane region" description="Helical" evidence="10">
    <location>
        <begin position="269"/>
        <end position="292"/>
    </location>
</feature>
<dbReference type="InterPro" id="IPR005829">
    <property type="entry name" value="Sugar_transporter_CS"/>
</dbReference>
<keyword evidence="3 8" id="KW-0813">Transport</keyword>
<evidence type="ECO:0000256" key="4">
    <source>
        <dbReference type="ARBA" id="ARBA00022692"/>
    </source>
</evidence>
<dbReference type="GO" id="GO:0015798">
    <property type="term" value="P:myo-inositol transport"/>
    <property type="evidence" value="ECO:0007669"/>
    <property type="project" value="UniProtKB-ARBA"/>
</dbReference>
<feature type="transmembrane region" description="Helical" evidence="10">
    <location>
        <begin position="106"/>
        <end position="123"/>
    </location>
</feature>
<comment type="similarity">
    <text evidence="2 8">Belongs to the major facilitator superfamily. Sugar transporter (TC 2.A.1.1) family.</text>
</comment>
<dbReference type="InterPro" id="IPR005828">
    <property type="entry name" value="MFS_sugar_transport-like"/>
</dbReference>
<dbReference type="PROSITE" id="PS00217">
    <property type="entry name" value="SUGAR_TRANSPORT_2"/>
    <property type="match status" value="1"/>
</dbReference>
<dbReference type="InterPro" id="IPR003663">
    <property type="entry name" value="Sugar/inositol_transpt"/>
</dbReference>
<feature type="region of interest" description="Disordered" evidence="9">
    <location>
        <begin position="1"/>
        <end position="25"/>
    </location>
</feature>
<dbReference type="GO" id="GO:0022857">
    <property type="term" value="F:transmembrane transporter activity"/>
    <property type="evidence" value="ECO:0007669"/>
    <property type="project" value="InterPro"/>
</dbReference>
<feature type="transmembrane region" description="Helical" evidence="10">
    <location>
        <begin position="455"/>
        <end position="475"/>
    </location>
</feature>
<evidence type="ECO:0000256" key="5">
    <source>
        <dbReference type="ARBA" id="ARBA00022989"/>
    </source>
</evidence>
<dbReference type="Proteomes" id="UP001218188">
    <property type="component" value="Unassembled WGS sequence"/>
</dbReference>
<dbReference type="GO" id="GO:0016020">
    <property type="term" value="C:membrane"/>
    <property type="evidence" value="ECO:0007669"/>
    <property type="project" value="UniProtKB-SubCell"/>
</dbReference>
<proteinExistence type="inferred from homology"/>
<evidence type="ECO:0000256" key="3">
    <source>
        <dbReference type="ARBA" id="ARBA00022448"/>
    </source>
</evidence>
<dbReference type="SUPFAM" id="SSF103473">
    <property type="entry name" value="MFS general substrate transporter"/>
    <property type="match status" value="1"/>
</dbReference>
<keyword evidence="13" id="KW-1185">Reference proteome</keyword>
<dbReference type="FunFam" id="1.20.1250.20:FF:000474">
    <property type="entry name" value="Sugar transporter, putative"/>
    <property type="match status" value="1"/>
</dbReference>
<dbReference type="PROSITE" id="PS00216">
    <property type="entry name" value="SUGAR_TRANSPORT_1"/>
    <property type="match status" value="1"/>
</dbReference>
<feature type="transmembrane region" description="Helical" evidence="10">
    <location>
        <begin position="398"/>
        <end position="420"/>
    </location>
</feature>
<organism evidence="12 13">
    <name type="scientific">Mycena alexandri</name>
    <dbReference type="NCBI Taxonomy" id="1745969"/>
    <lineage>
        <taxon>Eukaryota</taxon>
        <taxon>Fungi</taxon>
        <taxon>Dikarya</taxon>
        <taxon>Basidiomycota</taxon>
        <taxon>Agaricomycotina</taxon>
        <taxon>Agaricomycetes</taxon>
        <taxon>Agaricomycetidae</taxon>
        <taxon>Agaricales</taxon>
        <taxon>Marasmiineae</taxon>
        <taxon>Mycenaceae</taxon>
        <taxon>Mycena</taxon>
    </lineage>
</organism>
<feature type="transmembrane region" description="Helical" evidence="10">
    <location>
        <begin position="240"/>
        <end position="263"/>
    </location>
</feature>
<keyword evidence="6 10" id="KW-0472">Membrane</keyword>
<dbReference type="AlphaFoldDB" id="A0AAD6S931"/>
<evidence type="ECO:0000256" key="9">
    <source>
        <dbReference type="SAM" id="MobiDB-lite"/>
    </source>
</evidence>
<evidence type="ECO:0000259" key="11">
    <source>
        <dbReference type="PROSITE" id="PS50850"/>
    </source>
</evidence>
<gene>
    <name evidence="12" type="ORF">C8F04DRAFT_1271373</name>
</gene>
<evidence type="ECO:0000256" key="10">
    <source>
        <dbReference type="SAM" id="Phobius"/>
    </source>
</evidence>